<keyword evidence="2" id="KW-1185">Reference proteome</keyword>
<reference evidence="1 2" key="1">
    <citation type="submission" date="2019-02" db="EMBL/GenBank/DDBJ databases">
        <authorList>
            <person name="Fomenkov A."/>
            <person name="Dubinina G."/>
            <person name="Grabovich M."/>
            <person name="Vincze T."/>
            <person name="Roberts R.J."/>
        </authorList>
    </citation>
    <scope>NUCLEOTIDE SEQUENCE [LARGE SCALE GENOMIC DNA]</scope>
    <source>
        <strain evidence="1 2">P</strain>
    </source>
</reference>
<sequence length="190" mass="22538">MNRILLLALCFFPLYVFSQEVLEKRVVFDDIIYDPFFYATIEDNQGLEFKVSRISFFDEYNDKKFFFWVRRNSGLYSVSFKNIKRISFNEDDFADNEYRGFTKATLELVTGESYTIYLKTTGVISGYDEEFASPVTFYLHYNLIRSIEFRHVGEYKICPFCGTIYFDIEKDDCLYDKTPLIKGVLSESQR</sequence>
<dbReference type="RefSeq" id="WP_149568711.1">
    <property type="nucleotide sequence ID" value="NZ_CP035807.1"/>
</dbReference>
<protein>
    <submittedName>
        <fullName evidence="1">Uncharacterized protein</fullName>
    </submittedName>
</protein>
<accession>A0A5C1QBM9</accession>
<reference evidence="1 2" key="2">
    <citation type="submission" date="2019-09" db="EMBL/GenBank/DDBJ databases">
        <title>Complete Genome Sequence and Methylome Analysis of free living Spirochaetas.</title>
        <authorList>
            <person name="Leshcheva N."/>
            <person name="Mikheeva N."/>
        </authorList>
    </citation>
    <scope>NUCLEOTIDE SEQUENCE [LARGE SCALE GENOMIC DNA]</scope>
    <source>
        <strain evidence="1 2">P</strain>
    </source>
</reference>
<dbReference type="Proteomes" id="UP000323824">
    <property type="component" value="Chromosome"/>
</dbReference>
<evidence type="ECO:0000313" key="1">
    <source>
        <dbReference type="EMBL" id="QEN05473.1"/>
    </source>
</evidence>
<dbReference type="OrthoDB" id="369385at2"/>
<proteinExistence type="predicted"/>
<dbReference type="KEGG" id="sper:EW093_12360"/>
<gene>
    <name evidence="1" type="ORF">EW093_12360</name>
</gene>
<dbReference type="AlphaFoldDB" id="A0A5C1QBM9"/>
<evidence type="ECO:0000313" key="2">
    <source>
        <dbReference type="Proteomes" id="UP000323824"/>
    </source>
</evidence>
<name>A0A5C1QBM9_9SPIO</name>
<organism evidence="1 2">
    <name type="scientific">Thiospirochaeta perfilievii</name>
    <dbReference type="NCBI Taxonomy" id="252967"/>
    <lineage>
        <taxon>Bacteria</taxon>
        <taxon>Pseudomonadati</taxon>
        <taxon>Spirochaetota</taxon>
        <taxon>Spirochaetia</taxon>
        <taxon>Spirochaetales</taxon>
        <taxon>Spirochaetaceae</taxon>
        <taxon>Thiospirochaeta</taxon>
    </lineage>
</organism>
<dbReference type="EMBL" id="CP035807">
    <property type="protein sequence ID" value="QEN05473.1"/>
    <property type="molecule type" value="Genomic_DNA"/>
</dbReference>